<gene>
    <name evidence="1" type="ORF">EV182_002116</name>
</gene>
<comment type="caution">
    <text evidence="1">The sequence shown here is derived from an EMBL/GenBank/DDBJ whole genome shotgun (WGS) entry which is preliminary data.</text>
</comment>
<evidence type="ECO:0000313" key="2">
    <source>
        <dbReference type="Proteomes" id="UP001145114"/>
    </source>
</evidence>
<dbReference type="Proteomes" id="UP001145114">
    <property type="component" value="Unassembled WGS sequence"/>
</dbReference>
<evidence type="ECO:0000313" key="1">
    <source>
        <dbReference type="EMBL" id="KAJ1675010.1"/>
    </source>
</evidence>
<name>A0ACC1HI24_9FUNG</name>
<reference evidence="1" key="1">
    <citation type="submission" date="2022-06" db="EMBL/GenBank/DDBJ databases">
        <title>Phylogenomic reconstructions and comparative analyses of Kickxellomycotina fungi.</title>
        <authorList>
            <person name="Reynolds N.K."/>
            <person name="Stajich J.E."/>
            <person name="Barry K."/>
            <person name="Grigoriev I.V."/>
            <person name="Crous P."/>
            <person name="Smith M.E."/>
        </authorList>
    </citation>
    <scope>NUCLEOTIDE SEQUENCE</scope>
    <source>
        <strain evidence="1">RSA 2271</strain>
    </source>
</reference>
<organism evidence="1 2">
    <name type="scientific">Spiromyces aspiralis</name>
    <dbReference type="NCBI Taxonomy" id="68401"/>
    <lineage>
        <taxon>Eukaryota</taxon>
        <taxon>Fungi</taxon>
        <taxon>Fungi incertae sedis</taxon>
        <taxon>Zoopagomycota</taxon>
        <taxon>Kickxellomycotina</taxon>
        <taxon>Kickxellomycetes</taxon>
        <taxon>Kickxellales</taxon>
        <taxon>Kickxellaceae</taxon>
        <taxon>Spiromyces</taxon>
    </lineage>
</organism>
<proteinExistence type="predicted"/>
<sequence length="517" mass="56531">MTHHPSSLTGLTPGKLGDTSSSSHIIGAECLDASTSTLHLLIYAFLLHNNYGRTAEAFSSSCGLLSLGILSPRTSPRYLVRFPNADGEDGDSDDRGGREDVGSLDGKPSLIGGEVRTSRMECDDQVIREVDYGNNVVAGNASSLSAAIEKKQEEVESRMPQQQQQQQVAGMAGTVRNKEGSSDRTKYRLMHWGSKTLERHQEYLHVRQSTFQAIVAGEIDVAIDLITTYFPSVIVSSLTMADVMPTAPCRRLLASTMLRFRLDVQYFIELIRGGKILKALKFAQNVLHKYPGILYTWIEQTRILNKAEEDPCLDGNVAGINGEEVMAVLGHHQQREGPRLSVAVPLCKVSEQLNAVTGATGSAPRSSWHQETHNNNNNNDDTDSSLSSESSWELASCEDLKRALGDAQVHMTNAAALLAYRDPARSPVGYLLDENVRVQLAEDVNTAILLSLGFPAEPALATLVRQMTVVHEQLRSWFHHSSAGIDDPLLAKPWSLAKYLAHDEGPVGGSDDKMETD</sequence>
<accession>A0ACC1HI24</accession>
<dbReference type="EMBL" id="JAMZIH010005544">
    <property type="protein sequence ID" value="KAJ1675010.1"/>
    <property type="molecule type" value="Genomic_DNA"/>
</dbReference>
<keyword evidence="2" id="KW-1185">Reference proteome</keyword>
<protein>
    <submittedName>
        <fullName evidence="1">Uncharacterized protein</fullName>
    </submittedName>
</protein>